<evidence type="ECO:0000259" key="2">
    <source>
        <dbReference type="Pfam" id="PF14392"/>
    </source>
</evidence>
<feature type="region of interest" description="Disordered" evidence="1">
    <location>
        <begin position="237"/>
        <end position="262"/>
    </location>
</feature>
<keyword evidence="3" id="KW-0548">Nucleotidyltransferase</keyword>
<name>A0A5B6UFS8_9ROSI</name>
<dbReference type="EMBL" id="SMMG02000012">
    <property type="protein sequence ID" value="KAA3456108.1"/>
    <property type="molecule type" value="Genomic_DNA"/>
</dbReference>
<keyword evidence="3" id="KW-0808">Transferase</keyword>
<protein>
    <submittedName>
        <fullName evidence="3">Reverse transcriptase</fullName>
    </submittedName>
</protein>
<dbReference type="InterPro" id="IPR036691">
    <property type="entry name" value="Endo/exonu/phosph_ase_sf"/>
</dbReference>
<comment type="caution">
    <text evidence="3">The sequence shown here is derived from an EMBL/GenBank/DDBJ whole genome shotgun (WGS) entry which is preliminary data.</text>
</comment>
<dbReference type="GO" id="GO:0003964">
    <property type="term" value="F:RNA-directed DNA polymerase activity"/>
    <property type="evidence" value="ECO:0007669"/>
    <property type="project" value="UniProtKB-KW"/>
</dbReference>
<dbReference type="PANTHER" id="PTHR35218">
    <property type="entry name" value="RNASE H DOMAIN-CONTAINING PROTEIN"/>
    <property type="match status" value="1"/>
</dbReference>
<reference evidence="4" key="1">
    <citation type="journal article" date="2019" name="Plant Biotechnol. J.">
        <title>Genome sequencing of the Australian wild diploid species Gossypium australe highlights disease resistance and delayed gland morphogenesis.</title>
        <authorList>
            <person name="Cai Y."/>
            <person name="Cai X."/>
            <person name="Wang Q."/>
            <person name="Wang P."/>
            <person name="Zhang Y."/>
            <person name="Cai C."/>
            <person name="Xu Y."/>
            <person name="Wang K."/>
            <person name="Zhou Z."/>
            <person name="Wang C."/>
            <person name="Geng S."/>
            <person name="Li B."/>
            <person name="Dong Q."/>
            <person name="Hou Y."/>
            <person name="Wang H."/>
            <person name="Ai P."/>
            <person name="Liu Z."/>
            <person name="Yi F."/>
            <person name="Sun M."/>
            <person name="An G."/>
            <person name="Cheng J."/>
            <person name="Zhang Y."/>
            <person name="Shi Q."/>
            <person name="Xie Y."/>
            <person name="Shi X."/>
            <person name="Chang Y."/>
            <person name="Huang F."/>
            <person name="Chen Y."/>
            <person name="Hong S."/>
            <person name="Mi L."/>
            <person name="Sun Q."/>
            <person name="Zhang L."/>
            <person name="Zhou B."/>
            <person name="Peng R."/>
            <person name="Zhang X."/>
            <person name="Liu F."/>
        </authorList>
    </citation>
    <scope>NUCLEOTIDE SEQUENCE [LARGE SCALE GENOMIC DNA]</scope>
    <source>
        <strain evidence="4">cv. PA1801</strain>
    </source>
</reference>
<feature type="domain" description="Zinc knuckle CX2CX4HX4C" evidence="2">
    <location>
        <begin position="106"/>
        <end position="149"/>
    </location>
</feature>
<dbReference type="Pfam" id="PF14392">
    <property type="entry name" value="zf-CCHC_4"/>
    <property type="match status" value="1"/>
</dbReference>
<dbReference type="SUPFAM" id="SSF56219">
    <property type="entry name" value="DNase I-like"/>
    <property type="match status" value="1"/>
</dbReference>
<accession>A0A5B6UFS8</accession>
<evidence type="ECO:0000313" key="3">
    <source>
        <dbReference type="EMBL" id="KAA3456108.1"/>
    </source>
</evidence>
<evidence type="ECO:0000256" key="1">
    <source>
        <dbReference type="SAM" id="MobiDB-lite"/>
    </source>
</evidence>
<feature type="compositionally biased region" description="Basic and acidic residues" evidence="1">
    <location>
        <begin position="237"/>
        <end position="250"/>
    </location>
</feature>
<proteinExistence type="predicted"/>
<gene>
    <name evidence="3" type="ORF">EPI10_019061</name>
</gene>
<keyword evidence="3" id="KW-0695">RNA-directed DNA polymerase</keyword>
<dbReference type="AlphaFoldDB" id="A0A5B6UFS8"/>
<dbReference type="OrthoDB" id="999895at2759"/>
<sequence>MEESGGNEGFKEGLEEEEVSLLAEEIINLSMKSAAITPGDKPMLICTVWTKKSFNPDSFRAQMKSIWKTKDDLELILKGQPWLFRKQLIIFDKLIRTTERSSIKLKPLRRGIFVSIEEQERVWIPFKYEKLPTFCFGCGRISHAFPSCEEVKPENRDKIRDDPSFSLALKAENSLIGKESLKLNAFSKKKKNQCSYTGKIEETREIEVQEGVFCDKRQNSDVESVGLGRQLTIQEEDRCAAEEDHERNDEQEGSISSDRKARWRRTNFARERGLYNEERIERKRKLFELGVGDYEEDHWPEDTAKRMKHKLQDIGGCQEASRPDAMKIICWNVRGLGNPRAVKRLRFLLKQNNPDMVFLMETKIDVKRMEGIRRKCGFVSRIDIGAEG</sequence>
<dbReference type="PANTHER" id="PTHR35218:SF9">
    <property type="entry name" value="ENDONUCLEASE_EXONUCLEASE_PHOSPHATASE DOMAIN-CONTAINING PROTEIN"/>
    <property type="match status" value="1"/>
</dbReference>
<dbReference type="InterPro" id="IPR025836">
    <property type="entry name" value="Zn_knuckle_CX2CX4HX4C"/>
</dbReference>
<dbReference type="Proteomes" id="UP000325315">
    <property type="component" value="Unassembled WGS sequence"/>
</dbReference>
<organism evidence="3 4">
    <name type="scientific">Gossypium australe</name>
    <dbReference type="NCBI Taxonomy" id="47621"/>
    <lineage>
        <taxon>Eukaryota</taxon>
        <taxon>Viridiplantae</taxon>
        <taxon>Streptophyta</taxon>
        <taxon>Embryophyta</taxon>
        <taxon>Tracheophyta</taxon>
        <taxon>Spermatophyta</taxon>
        <taxon>Magnoliopsida</taxon>
        <taxon>eudicotyledons</taxon>
        <taxon>Gunneridae</taxon>
        <taxon>Pentapetalae</taxon>
        <taxon>rosids</taxon>
        <taxon>malvids</taxon>
        <taxon>Malvales</taxon>
        <taxon>Malvaceae</taxon>
        <taxon>Malvoideae</taxon>
        <taxon>Gossypium</taxon>
    </lineage>
</organism>
<keyword evidence="4" id="KW-1185">Reference proteome</keyword>
<evidence type="ECO:0000313" key="4">
    <source>
        <dbReference type="Proteomes" id="UP000325315"/>
    </source>
</evidence>
<dbReference type="Gene3D" id="3.60.10.10">
    <property type="entry name" value="Endonuclease/exonuclease/phosphatase"/>
    <property type="match status" value="1"/>
</dbReference>